<proteinExistence type="predicted"/>
<dbReference type="AlphaFoldDB" id="A0A084INS2"/>
<organism evidence="1 2">
    <name type="scientific">Salinisphaera hydrothermalis (strain C41B8)</name>
    <dbReference type="NCBI Taxonomy" id="1304275"/>
    <lineage>
        <taxon>Bacteria</taxon>
        <taxon>Pseudomonadati</taxon>
        <taxon>Pseudomonadota</taxon>
        <taxon>Gammaproteobacteria</taxon>
        <taxon>Salinisphaerales</taxon>
        <taxon>Salinisphaeraceae</taxon>
        <taxon>Salinisphaera</taxon>
    </lineage>
</organism>
<name>A0A084INS2_SALHC</name>
<evidence type="ECO:0000313" key="1">
    <source>
        <dbReference type="EMBL" id="KEZ78356.1"/>
    </source>
</evidence>
<sequence length="266" mass="29631">MSIECGECERDIRGGHAETCSRYLDQCVGELHDVATTIQADYEGLETEQVKAIRESIRYLERMARGNVDRLANAAAGDLPEGYEITLTMERDSATIRGHGSGDWHCEPSPDSTLAGQVQDAMEMIAKHDAMQRQSAVPPRAFDAPAVFEIINPSDKCFFTAESLIDAAAVTLMLGSGKYGAEPLEANVPRVPMFIFGGHDEWAHEQFGMTVFGLFDHEQHHRLNELVQALRSVRYPEGYERSSMNNIVGRAHEIAEVVLKKYEDEK</sequence>
<keyword evidence="2" id="KW-1185">Reference proteome</keyword>
<protein>
    <submittedName>
        <fullName evidence="1">Uncharacterized protein</fullName>
    </submittedName>
</protein>
<dbReference type="RefSeq" id="WP_037335262.1">
    <property type="nucleotide sequence ID" value="NZ_APNK01000005.1"/>
</dbReference>
<gene>
    <name evidence="1" type="ORF">C41B8_05623</name>
</gene>
<comment type="caution">
    <text evidence="1">The sequence shown here is derived from an EMBL/GenBank/DDBJ whole genome shotgun (WGS) entry which is preliminary data.</text>
</comment>
<dbReference type="Proteomes" id="UP000028302">
    <property type="component" value="Unassembled WGS sequence"/>
</dbReference>
<accession>A0A084INS2</accession>
<dbReference type="EMBL" id="APNK01000005">
    <property type="protein sequence ID" value="KEZ78356.1"/>
    <property type="molecule type" value="Genomic_DNA"/>
</dbReference>
<dbReference type="eggNOG" id="ENOG502ZQ3D">
    <property type="taxonomic scope" value="Bacteria"/>
</dbReference>
<dbReference type="OrthoDB" id="6694339at2"/>
<reference evidence="1 2" key="1">
    <citation type="submission" date="2013-03" db="EMBL/GenBank/DDBJ databases">
        <title>Salinisphaera hydrothermalis C41B8 Genome Sequencing.</title>
        <authorList>
            <person name="Li C."/>
            <person name="Lai Q."/>
            <person name="Shao Z."/>
        </authorList>
    </citation>
    <scope>NUCLEOTIDE SEQUENCE [LARGE SCALE GENOMIC DNA]</scope>
    <source>
        <strain evidence="1 2">C41B8</strain>
    </source>
</reference>
<evidence type="ECO:0000313" key="2">
    <source>
        <dbReference type="Proteomes" id="UP000028302"/>
    </source>
</evidence>